<dbReference type="CDD" id="cd00200">
    <property type="entry name" value="WD40"/>
    <property type="match status" value="1"/>
</dbReference>
<dbReference type="InterPro" id="IPR009003">
    <property type="entry name" value="Peptidase_S1_PA"/>
</dbReference>
<keyword evidence="1 3" id="KW-0853">WD repeat</keyword>
<dbReference type="AlphaFoldDB" id="A0A073CEW7"/>
<keyword evidence="4" id="KW-0472">Membrane</keyword>
<dbReference type="InterPro" id="IPR043504">
    <property type="entry name" value="Peptidase_S1_PA_chymotrypsin"/>
</dbReference>
<dbReference type="STRING" id="388467.A19Y_1401"/>
<feature type="repeat" description="WD" evidence="3">
    <location>
        <begin position="462"/>
        <end position="503"/>
    </location>
</feature>
<keyword evidence="2" id="KW-0677">Repeat</keyword>
<feature type="repeat" description="WD" evidence="3">
    <location>
        <begin position="420"/>
        <end position="461"/>
    </location>
</feature>
<dbReference type="PATRIC" id="fig|388467.6.peg.1345"/>
<name>A0A073CEW7_PLAA1</name>
<dbReference type="GeneID" id="77287629"/>
<evidence type="ECO:0000256" key="3">
    <source>
        <dbReference type="PROSITE-ProRule" id="PRU00221"/>
    </source>
</evidence>
<reference evidence="5 6" key="1">
    <citation type="journal article" date="2014" name="Appl. Environ. Microbiol.">
        <title>Elucidation of insertion elements encoded on plasmids and in vitro construction of shuttle vectors from the toxic cyanobacterium Planktothrix.</title>
        <authorList>
            <person name="Christiansen G."/>
            <person name="Goesmann A."/>
            <person name="Kurmayer R."/>
        </authorList>
    </citation>
    <scope>NUCLEOTIDE SEQUENCE [LARGE SCALE GENOMIC DNA]</scope>
    <source>
        <strain evidence="5 6">NIVA-CYA 126/8</strain>
    </source>
</reference>
<feature type="repeat" description="WD" evidence="3">
    <location>
        <begin position="330"/>
        <end position="371"/>
    </location>
</feature>
<dbReference type="Proteomes" id="UP000027395">
    <property type="component" value="Chromosome"/>
</dbReference>
<dbReference type="Gene3D" id="2.40.10.10">
    <property type="entry name" value="Trypsin-like serine proteases"/>
    <property type="match status" value="2"/>
</dbReference>
<accession>A0A073CEW7</accession>
<dbReference type="SUPFAM" id="SSF50494">
    <property type="entry name" value="Trypsin-like serine proteases"/>
    <property type="match status" value="1"/>
</dbReference>
<keyword evidence="4" id="KW-1133">Transmembrane helix</keyword>
<dbReference type="EMBL" id="CM002803">
    <property type="protein sequence ID" value="KEI66457.1"/>
    <property type="molecule type" value="Genomic_DNA"/>
</dbReference>
<dbReference type="eggNOG" id="COG2319">
    <property type="taxonomic scope" value="Bacteria"/>
</dbReference>
<dbReference type="HOGENOM" id="CLU_480474_0_0_3"/>
<dbReference type="PROSITE" id="PS50082">
    <property type="entry name" value="WD_REPEATS_2"/>
    <property type="match status" value="6"/>
</dbReference>
<feature type="repeat" description="WD" evidence="3">
    <location>
        <begin position="378"/>
        <end position="419"/>
    </location>
</feature>
<dbReference type="SUPFAM" id="SSF50978">
    <property type="entry name" value="WD40 repeat-like"/>
    <property type="match status" value="1"/>
</dbReference>
<dbReference type="EC" id="2.7.11.17" evidence="5"/>
<dbReference type="PANTHER" id="PTHR22847:SF637">
    <property type="entry name" value="WD REPEAT DOMAIN 5B"/>
    <property type="match status" value="1"/>
</dbReference>
<evidence type="ECO:0000313" key="5">
    <source>
        <dbReference type="EMBL" id="KEI66457.1"/>
    </source>
</evidence>
<evidence type="ECO:0000256" key="1">
    <source>
        <dbReference type="ARBA" id="ARBA00022574"/>
    </source>
</evidence>
<sequence length="580" mass="62318">MNLNLLSQYFKISPKNLLAIALNIPFLTIPVLFLPHLSSFPLQIAEKIALSPTDINTIAGEITVRIDGPKGGSGFIVEKQGNTYYVLTNWHVVDRVGDYEIVTPDGERHFVYYSLIQQLPNLDLALVPFSSSQRYRVAIPADANNIQSGSPLYVAGWPRSGSSLGQRLFLSTSGTFSQRQQPRLGYSLVYTNLVRSGMSGGPILDGEGKVIGVNGIVQLGTNPDKIVSAGIPINYFFNWRKTATLSSIISSTNPSAPITNNPDLNTSNSPAKPPINIASVTNSFSLATTLTEESGEILSIALVFPYAIIGNSNGNISIWNITTSGLTRTLPAHQGSIYSISLSQDNKYLVTGGEDGLIKIWDLATGLQSSTLPLLQTIQAHNNPILAVKISPDGKMIASGGWDKTIKLWNLQTGQLLKTFIGHEQLVSAIAFSPDSQILASGSKDSSIKLWNIQTGELIRTLKGHELSVLSLAISPDGETLASSSADGTIGLWKLKTGQPIRKLSGHTDGVWSIVITKDGKTLISGSWDKTVKLWDLATGQLKGNLRGHSGYINAVGISPDGNTLVSGGWDGQVKVWKHP</sequence>
<dbReference type="Pfam" id="PF00400">
    <property type="entry name" value="WD40"/>
    <property type="match status" value="2"/>
</dbReference>
<dbReference type="PROSITE" id="PS00678">
    <property type="entry name" value="WD_REPEATS_1"/>
    <property type="match status" value="4"/>
</dbReference>
<dbReference type="InterPro" id="IPR015943">
    <property type="entry name" value="WD40/YVTN_repeat-like_dom_sf"/>
</dbReference>
<organism evidence="5 6">
    <name type="scientific">Planktothrix agardhii (strain NIVA-CYA 126/8)</name>
    <dbReference type="NCBI Taxonomy" id="388467"/>
    <lineage>
        <taxon>Bacteria</taxon>
        <taxon>Bacillati</taxon>
        <taxon>Cyanobacteriota</taxon>
        <taxon>Cyanophyceae</taxon>
        <taxon>Oscillatoriophycideae</taxon>
        <taxon>Oscillatoriales</taxon>
        <taxon>Microcoleaceae</taxon>
        <taxon>Planktothrix</taxon>
    </lineage>
</organism>
<dbReference type="GO" id="GO:0004683">
    <property type="term" value="F:calcium/calmodulin-dependent protein kinase activity"/>
    <property type="evidence" value="ECO:0007669"/>
    <property type="project" value="UniProtKB-EC"/>
</dbReference>
<dbReference type="InterPro" id="IPR001680">
    <property type="entry name" value="WD40_rpt"/>
</dbReference>
<keyword evidence="5" id="KW-0808">Transferase</keyword>
<feature type="repeat" description="WD" evidence="3">
    <location>
        <begin position="546"/>
        <end position="580"/>
    </location>
</feature>
<dbReference type="RefSeq" id="WP_081846344.1">
    <property type="nucleotide sequence ID" value="NZ_CM002803.1"/>
</dbReference>
<evidence type="ECO:0000256" key="4">
    <source>
        <dbReference type="SAM" id="Phobius"/>
    </source>
</evidence>
<evidence type="ECO:0000313" key="6">
    <source>
        <dbReference type="Proteomes" id="UP000027395"/>
    </source>
</evidence>
<dbReference type="Pfam" id="PF13365">
    <property type="entry name" value="Trypsin_2"/>
    <property type="match status" value="1"/>
</dbReference>
<dbReference type="PRINTS" id="PR00320">
    <property type="entry name" value="GPROTEINBRPT"/>
</dbReference>
<gene>
    <name evidence="5" type="ORF">A19Y_1401</name>
</gene>
<proteinExistence type="predicted"/>
<dbReference type="PANTHER" id="PTHR22847">
    <property type="entry name" value="WD40 REPEAT PROTEIN"/>
    <property type="match status" value="1"/>
</dbReference>
<feature type="repeat" description="WD" evidence="3">
    <location>
        <begin position="504"/>
        <end position="545"/>
    </location>
</feature>
<dbReference type="Pfam" id="PF25168">
    <property type="entry name" value="Beta-prop_WDR36-Utp21_2nd"/>
    <property type="match status" value="1"/>
</dbReference>
<protein>
    <submittedName>
        <fullName evidence="5">WD40 repeat-containing protein</fullName>
        <ecNumber evidence="5">2.7.11.17</ecNumber>
    </submittedName>
</protein>
<dbReference type="InterPro" id="IPR019775">
    <property type="entry name" value="WD40_repeat_CS"/>
</dbReference>
<dbReference type="InterPro" id="IPR020472">
    <property type="entry name" value="WD40_PAC1"/>
</dbReference>
<dbReference type="SMART" id="SM00320">
    <property type="entry name" value="WD40"/>
    <property type="match status" value="7"/>
</dbReference>
<dbReference type="InterPro" id="IPR036322">
    <property type="entry name" value="WD40_repeat_dom_sf"/>
</dbReference>
<dbReference type="Gene3D" id="2.130.10.10">
    <property type="entry name" value="YVTN repeat-like/Quinoprotein amine dehydrogenase"/>
    <property type="match status" value="3"/>
</dbReference>
<dbReference type="eggNOG" id="COG0265">
    <property type="taxonomic scope" value="Bacteria"/>
</dbReference>
<dbReference type="PROSITE" id="PS50294">
    <property type="entry name" value="WD_REPEATS_REGION"/>
    <property type="match status" value="6"/>
</dbReference>
<keyword evidence="4" id="KW-0812">Transmembrane</keyword>
<keyword evidence="6" id="KW-1185">Reference proteome</keyword>
<feature type="transmembrane region" description="Helical" evidence="4">
    <location>
        <begin position="17"/>
        <end position="37"/>
    </location>
</feature>
<evidence type="ECO:0000256" key="2">
    <source>
        <dbReference type="ARBA" id="ARBA00022737"/>
    </source>
</evidence>